<accession>A0A6P5YBF5</accession>
<sequence length="104" mass="11976">MVILKLASFEEAIKLKEWINATEEKIQMIEKNHTWLLVDRPSNKNIIKPRWIYKTKMNIDDTINKLKARLVAKGYPQLPGVDFSETFAPVAKLDTIRLLLALAA</sequence>
<evidence type="ECO:0000313" key="2">
    <source>
        <dbReference type="Proteomes" id="UP000515121"/>
    </source>
</evidence>
<dbReference type="KEGG" id="dzi:111290667"/>
<proteinExistence type="predicted"/>
<organism evidence="2 3">
    <name type="scientific">Durio zibethinus</name>
    <name type="common">Durian</name>
    <dbReference type="NCBI Taxonomy" id="66656"/>
    <lineage>
        <taxon>Eukaryota</taxon>
        <taxon>Viridiplantae</taxon>
        <taxon>Streptophyta</taxon>
        <taxon>Embryophyta</taxon>
        <taxon>Tracheophyta</taxon>
        <taxon>Spermatophyta</taxon>
        <taxon>Magnoliopsida</taxon>
        <taxon>eudicotyledons</taxon>
        <taxon>Gunneridae</taxon>
        <taxon>Pentapetalae</taxon>
        <taxon>rosids</taxon>
        <taxon>malvids</taxon>
        <taxon>Malvales</taxon>
        <taxon>Malvaceae</taxon>
        <taxon>Helicteroideae</taxon>
        <taxon>Durio</taxon>
    </lineage>
</organism>
<dbReference type="AlphaFoldDB" id="A0A6P5YBF5"/>
<keyword evidence="2" id="KW-1185">Reference proteome</keyword>
<dbReference type="Pfam" id="PF07727">
    <property type="entry name" value="RVT_2"/>
    <property type="match status" value="1"/>
</dbReference>
<gene>
    <name evidence="3" type="primary">LOC111290667</name>
</gene>
<feature type="domain" description="Reverse transcriptase Ty1/copia-type" evidence="1">
    <location>
        <begin position="32"/>
        <end position="104"/>
    </location>
</feature>
<dbReference type="RefSeq" id="XP_022737808.1">
    <property type="nucleotide sequence ID" value="XM_022882073.1"/>
</dbReference>
<reference evidence="3" key="1">
    <citation type="submission" date="2025-08" db="UniProtKB">
        <authorList>
            <consortium name="RefSeq"/>
        </authorList>
    </citation>
    <scope>IDENTIFICATION</scope>
    <source>
        <tissue evidence="3">Fruit stalk</tissue>
    </source>
</reference>
<evidence type="ECO:0000259" key="1">
    <source>
        <dbReference type="Pfam" id="PF07727"/>
    </source>
</evidence>
<name>A0A6P5YBF5_DURZI</name>
<evidence type="ECO:0000313" key="3">
    <source>
        <dbReference type="RefSeq" id="XP_022737808.1"/>
    </source>
</evidence>
<dbReference type="OrthoDB" id="1749346at2759"/>
<protein>
    <submittedName>
        <fullName evidence="3">Uncharacterized protein LOC111290667</fullName>
    </submittedName>
</protein>
<dbReference type="InterPro" id="IPR013103">
    <property type="entry name" value="RVT_2"/>
</dbReference>
<dbReference type="Proteomes" id="UP000515121">
    <property type="component" value="Unplaced"/>
</dbReference>
<dbReference type="GeneID" id="111290667"/>